<evidence type="ECO:0000313" key="7">
    <source>
        <dbReference type="Proteomes" id="UP000679950"/>
    </source>
</evidence>
<evidence type="ECO:0000313" key="6">
    <source>
        <dbReference type="EMBL" id="GIN58659.1"/>
    </source>
</evidence>
<dbReference type="PANTHER" id="PTHR30146">
    <property type="entry name" value="LACI-RELATED TRANSCRIPTIONAL REPRESSOR"/>
    <property type="match status" value="1"/>
</dbReference>
<reference evidence="6 7" key="1">
    <citation type="submission" date="2021-03" db="EMBL/GenBank/DDBJ databases">
        <title>Antimicrobial resistance genes in bacteria isolated from Japanese honey, and their potential for conferring macrolide and lincosamide resistance in the American foulbrood pathogen Paenibacillus larvae.</title>
        <authorList>
            <person name="Okamoto M."/>
            <person name="Kumagai M."/>
            <person name="Kanamori H."/>
            <person name="Takamatsu D."/>
        </authorList>
    </citation>
    <scope>NUCLEOTIDE SEQUENCE [LARGE SCALE GENOMIC DNA]</scope>
    <source>
        <strain evidence="6 7">J8TS2</strain>
    </source>
</reference>
<dbReference type="CDD" id="cd07377">
    <property type="entry name" value="WHTH_GntR"/>
    <property type="match status" value="1"/>
</dbReference>
<keyword evidence="1" id="KW-0678">Repressor</keyword>
<dbReference type="Gene3D" id="1.10.10.10">
    <property type="entry name" value="Winged helix-like DNA-binding domain superfamily/Winged helix DNA-binding domain"/>
    <property type="match status" value="1"/>
</dbReference>
<dbReference type="Proteomes" id="UP000679950">
    <property type="component" value="Unassembled WGS sequence"/>
</dbReference>
<evidence type="ECO:0000256" key="4">
    <source>
        <dbReference type="ARBA" id="ARBA00023163"/>
    </source>
</evidence>
<keyword evidence="3" id="KW-0238">DNA-binding</keyword>
<proteinExistence type="predicted"/>
<dbReference type="SMART" id="SM00345">
    <property type="entry name" value="HTH_GNTR"/>
    <property type="match status" value="1"/>
</dbReference>
<dbReference type="CDD" id="cd06267">
    <property type="entry name" value="PBP1_LacI_sugar_binding-like"/>
    <property type="match status" value="1"/>
</dbReference>
<comment type="caution">
    <text evidence="6">The sequence shown here is derived from an EMBL/GenBank/DDBJ whole genome shotgun (WGS) entry which is preliminary data.</text>
</comment>
<keyword evidence="2" id="KW-0805">Transcription regulation</keyword>
<dbReference type="InterPro" id="IPR000524">
    <property type="entry name" value="Tscrpt_reg_HTH_GntR"/>
</dbReference>
<feature type="domain" description="HTH gntR-type" evidence="5">
    <location>
        <begin position="7"/>
        <end position="75"/>
    </location>
</feature>
<dbReference type="PANTHER" id="PTHR30146:SF95">
    <property type="entry name" value="RIBOSE OPERON REPRESSOR"/>
    <property type="match status" value="1"/>
</dbReference>
<evidence type="ECO:0000259" key="5">
    <source>
        <dbReference type="PROSITE" id="PS50949"/>
    </source>
</evidence>
<dbReference type="RefSeq" id="WP_158321708.1">
    <property type="nucleotide sequence ID" value="NZ_BORB01000027.1"/>
</dbReference>
<dbReference type="Pfam" id="PF13377">
    <property type="entry name" value="Peripla_BP_3"/>
    <property type="match status" value="1"/>
</dbReference>
<dbReference type="EMBL" id="BORB01000027">
    <property type="protein sequence ID" value="GIN58659.1"/>
    <property type="molecule type" value="Genomic_DNA"/>
</dbReference>
<dbReference type="Gene3D" id="3.40.50.2300">
    <property type="match status" value="2"/>
</dbReference>
<organism evidence="6 7">
    <name type="scientific">Lederbergia ruris</name>
    <dbReference type="NCBI Taxonomy" id="217495"/>
    <lineage>
        <taxon>Bacteria</taxon>
        <taxon>Bacillati</taxon>
        <taxon>Bacillota</taxon>
        <taxon>Bacilli</taxon>
        <taxon>Bacillales</taxon>
        <taxon>Bacillaceae</taxon>
        <taxon>Lederbergia</taxon>
    </lineage>
</organism>
<gene>
    <name evidence="6" type="ORF">J8TS2_29780</name>
</gene>
<dbReference type="InterPro" id="IPR028082">
    <property type="entry name" value="Peripla_BP_I"/>
</dbReference>
<dbReference type="Pfam" id="PF00392">
    <property type="entry name" value="GntR"/>
    <property type="match status" value="1"/>
</dbReference>
<dbReference type="InterPro" id="IPR036388">
    <property type="entry name" value="WH-like_DNA-bd_sf"/>
</dbReference>
<dbReference type="InterPro" id="IPR036390">
    <property type="entry name" value="WH_DNA-bd_sf"/>
</dbReference>
<protein>
    <submittedName>
        <fullName evidence="6">GntR family transcriptional regulator</fullName>
    </submittedName>
</protein>
<dbReference type="SUPFAM" id="SSF53822">
    <property type="entry name" value="Periplasmic binding protein-like I"/>
    <property type="match status" value="1"/>
</dbReference>
<evidence type="ECO:0000256" key="3">
    <source>
        <dbReference type="ARBA" id="ARBA00023125"/>
    </source>
</evidence>
<evidence type="ECO:0000256" key="1">
    <source>
        <dbReference type="ARBA" id="ARBA00022491"/>
    </source>
</evidence>
<dbReference type="PROSITE" id="PS50949">
    <property type="entry name" value="HTH_GNTR"/>
    <property type="match status" value="1"/>
</dbReference>
<dbReference type="PRINTS" id="PR00035">
    <property type="entry name" value="HTHGNTR"/>
</dbReference>
<name>A0ABQ4KNB0_9BACI</name>
<keyword evidence="7" id="KW-1185">Reference proteome</keyword>
<keyword evidence="4" id="KW-0804">Transcription</keyword>
<accession>A0ABQ4KNB0</accession>
<evidence type="ECO:0000256" key="2">
    <source>
        <dbReference type="ARBA" id="ARBA00023015"/>
    </source>
</evidence>
<sequence length="391" mass="43994">MSNETREPLYLQIKEYFQDLISSKRLSAHDRIPTEREIMEKFSVSRITVTNALTELVREGWIYRIPGKGSFVQDGGEKTPHEMNNLDEITTKNSLIDSSTGTNSKRKMIGLIMPTIEDFFAVKLINGIYGVLLNTEYTVSIILTHNSKEKEQAAIREFLRMQVVGLLIFPIDAQTYNEDILELKVKNFPFVLIDRYLPGIETNFVGSDNIEGARLAVSHLWDLGHRNIVICADSAKTTVSVENRIKGYMDVFTEKGAMINPSFIVTDFTVNYSNLEESFPLKNLIQNKVATAFIALNAKLGLHIYKLAKSMNLNVPDDLSIISFDDPYFDSELGAFTHISQSEQLIGEGAANILIQLLDKRHNNEGYKKKNIPPKLVVKGTTGTAPKVLLD</sequence>
<dbReference type="InterPro" id="IPR046335">
    <property type="entry name" value="LacI/GalR-like_sensor"/>
</dbReference>
<dbReference type="SUPFAM" id="SSF46785">
    <property type="entry name" value="Winged helix' DNA-binding domain"/>
    <property type="match status" value="1"/>
</dbReference>